<dbReference type="RefSeq" id="XP_023931148.1">
    <property type="nucleotide sequence ID" value="XM_024075380.1"/>
</dbReference>
<feature type="domain" description="Peptidase M13 N-terminal" evidence="8">
    <location>
        <begin position="1"/>
        <end position="133"/>
    </location>
</feature>
<name>A0A2R2MLP3_LINAN</name>
<protein>
    <submittedName>
        <fullName evidence="10">Neprilysin-4-like</fullName>
    </submittedName>
</protein>
<dbReference type="Gene3D" id="1.10.1380.10">
    <property type="entry name" value="Neutral endopeptidase , domain2"/>
    <property type="match status" value="1"/>
</dbReference>
<organism evidence="9 10">
    <name type="scientific">Lingula anatina</name>
    <name type="common">Brachiopod</name>
    <name type="synonym">Lingula unguis</name>
    <dbReference type="NCBI Taxonomy" id="7574"/>
    <lineage>
        <taxon>Eukaryota</taxon>
        <taxon>Metazoa</taxon>
        <taxon>Spiralia</taxon>
        <taxon>Lophotrochozoa</taxon>
        <taxon>Brachiopoda</taxon>
        <taxon>Linguliformea</taxon>
        <taxon>Lingulata</taxon>
        <taxon>Lingulida</taxon>
        <taxon>Linguloidea</taxon>
        <taxon>Lingulidae</taxon>
        <taxon>Lingula</taxon>
    </lineage>
</organism>
<evidence type="ECO:0000256" key="4">
    <source>
        <dbReference type="ARBA" id="ARBA00022801"/>
    </source>
</evidence>
<evidence type="ECO:0000256" key="6">
    <source>
        <dbReference type="ARBA" id="ARBA00023049"/>
    </source>
</evidence>
<dbReference type="PROSITE" id="PS51885">
    <property type="entry name" value="NEPRILYSIN"/>
    <property type="match status" value="1"/>
</dbReference>
<evidence type="ECO:0000313" key="9">
    <source>
        <dbReference type="Proteomes" id="UP000085678"/>
    </source>
</evidence>
<keyword evidence="2" id="KW-0645">Protease</keyword>
<dbReference type="Pfam" id="PF01431">
    <property type="entry name" value="Peptidase_M13"/>
    <property type="match status" value="1"/>
</dbReference>
<dbReference type="SUPFAM" id="SSF55486">
    <property type="entry name" value="Metalloproteases ('zincins'), catalytic domain"/>
    <property type="match status" value="1"/>
</dbReference>
<keyword evidence="5" id="KW-0862">Zinc</keyword>
<feature type="domain" description="Peptidase M13 C-terminal" evidence="7">
    <location>
        <begin position="193"/>
        <end position="368"/>
    </location>
</feature>
<gene>
    <name evidence="10" type="primary">LOC106178745</name>
</gene>
<dbReference type="KEGG" id="lak:106178745"/>
<keyword evidence="9" id="KW-1185">Reference proteome</keyword>
<dbReference type="Proteomes" id="UP000085678">
    <property type="component" value="Unplaced"/>
</dbReference>
<proteinExistence type="predicted"/>
<dbReference type="InterPro" id="IPR024079">
    <property type="entry name" value="MetalloPept_cat_dom_sf"/>
</dbReference>
<dbReference type="InParanoid" id="A0A2R2MLP3"/>
<dbReference type="GeneID" id="106178745"/>
<dbReference type="InterPro" id="IPR008753">
    <property type="entry name" value="Peptidase_M13_N"/>
</dbReference>
<dbReference type="Pfam" id="PF05649">
    <property type="entry name" value="Peptidase_M13_N"/>
    <property type="match status" value="1"/>
</dbReference>
<keyword evidence="4" id="KW-0378">Hydrolase</keyword>
<dbReference type="GO" id="GO:0016485">
    <property type="term" value="P:protein processing"/>
    <property type="evidence" value="ECO:0007669"/>
    <property type="project" value="TreeGrafter"/>
</dbReference>
<accession>A0A2R2MLP3</accession>
<dbReference type="CDD" id="cd08662">
    <property type="entry name" value="M13"/>
    <property type="match status" value="1"/>
</dbReference>
<dbReference type="Gene3D" id="3.40.390.10">
    <property type="entry name" value="Collagenase (Catalytic Domain)"/>
    <property type="match status" value="1"/>
</dbReference>
<dbReference type="GO" id="GO:0046872">
    <property type="term" value="F:metal ion binding"/>
    <property type="evidence" value="ECO:0007669"/>
    <property type="project" value="UniProtKB-KW"/>
</dbReference>
<dbReference type="PRINTS" id="PR00786">
    <property type="entry name" value="NEPRILYSIN"/>
</dbReference>
<evidence type="ECO:0000259" key="7">
    <source>
        <dbReference type="Pfam" id="PF01431"/>
    </source>
</evidence>
<keyword evidence="3" id="KW-0479">Metal-binding</keyword>
<evidence type="ECO:0000256" key="5">
    <source>
        <dbReference type="ARBA" id="ARBA00022833"/>
    </source>
</evidence>
<dbReference type="GO" id="GO:0005886">
    <property type="term" value="C:plasma membrane"/>
    <property type="evidence" value="ECO:0007669"/>
    <property type="project" value="TreeGrafter"/>
</dbReference>
<evidence type="ECO:0000256" key="3">
    <source>
        <dbReference type="ARBA" id="ARBA00022723"/>
    </source>
</evidence>
<evidence type="ECO:0000259" key="8">
    <source>
        <dbReference type="Pfam" id="PF05649"/>
    </source>
</evidence>
<dbReference type="PANTHER" id="PTHR11733">
    <property type="entry name" value="ZINC METALLOPROTEASE FAMILY M13 NEPRILYSIN-RELATED"/>
    <property type="match status" value="1"/>
</dbReference>
<evidence type="ECO:0000256" key="2">
    <source>
        <dbReference type="ARBA" id="ARBA00022670"/>
    </source>
</evidence>
<dbReference type="AlphaFoldDB" id="A0A2R2MLP3"/>
<evidence type="ECO:0000256" key="1">
    <source>
        <dbReference type="ARBA" id="ARBA00001947"/>
    </source>
</evidence>
<reference evidence="10" key="1">
    <citation type="submission" date="2025-08" db="UniProtKB">
        <authorList>
            <consortium name="RefSeq"/>
        </authorList>
    </citation>
    <scope>IDENTIFICATION</scope>
    <source>
        <tissue evidence="10">Gonads</tissue>
    </source>
</reference>
<sequence length="368" mass="42924">MRKLGDILQETPPRTIANYLVWRVLKNLVIALPKEFQQLQEKFKYAVDGTTRMYSRWYRCVTLVNDNMGLAVGRLFVEKYFDEESKTEALDMIHKIRNAFVNNVKESVSWMDEKTKEVATEKAATMLEKIGYPPYVLNNKELNANYEQLTISADNYFENMLACFRHTAIHDLKQLSLTPNRTRWEDINIVMVNAAYSPNKNQILFSAGMLQPPFYSKYYPRSMNFGGIGMVIGHEITHGLDDQGRLYDKNGNLREWWDETTSERFKEKARCFIEQYGNYTVEDVNMKINGKLTQGENIADNGGLKQAFQAYRNWVSKRGQEEERLPGLNMSHNQIFFLSFAHMLCGHQRPKSTVDQIRTDTHTTLKYR</sequence>
<dbReference type="InterPro" id="IPR018497">
    <property type="entry name" value="Peptidase_M13_C"/>
</dbReference>
<dbReference type="InterPro" id="IPR000718">
    <property type="entry name" value="Peptidase_M13"/>
</dbReference>
<dbReference type="InterPro" id="IPR042089">
    <property type="entry name" value="Peptidase_M13_dom_2"/>
</dbReference>
<keyword evidence="6" id="KW-0482">Metalloprotease</keyword>
<comment type="cofactor">
    <cofactor evidence="1">
        <name>Zn(2+)</name>
        <dbReference type="ChEBI" id="CHEBI:29105"/>
    </cofactor>
</comment>
<evidence type="ECO:0000313" key="10">
    <source>
        <dbReference type="RefSeq" id="XP_023931148.1"/>
    </source>
</evidence>
<dbReference type="OrthoDB" id="6475849at2759"/>
<dbReference type="GO" id="GO:0004222">
    <property type="term" value="F:metalloendopeptidase activity"/>
    <property type="evidence" value="ECO:0007669"/>
    <property type="project" value="InterPro"/>
</dbReference>
<dbReference type="PANTHER" id="PTHR11733:SF133">
    <property type="entry name" value="PHOSPHATE-REGULATING NEUTRAL ENDOPEPTIDASE PHEX"/>
    <property type="match status" value="1"/>
</dbReference>